<dbReference type="PANTHER" id="PTHR43194">
    <property type="entry name" value="HYDROLASE ALPHA/BETA FOLD FAMILY"/>
    <property type="match status" value="1"/>
</dbReference>
<dbReference type="InterPro" id="IPR050228">
    <property type="entry name" value="Carboxylesterase_BioH"/>
</dbReference>
<comment type="caution">
    <text evidence="3">The sequence shown here is derived from an EMBL/GenBank/DDBJ whole genome shotgun (WGS) entry which is preliminary data.</text>
</comment>
<dbReference type="RefSeq" id="WP_395125795.1">
    <property type="nucleotide sequence ID" value="NZ_JBIMSN010000078.1"/>
</dbReference>
<feature type="domain" description="AB hydrolase-1" evidence="1">
    <location>
        <begin position="29"/>
        <end position="270"/>
    </location>
</feature>
<evidence type="ECO:0000259" key="1">
    <source>
        <dbReference type="Pfam" id="PF00561"/>
    </source>
</evidence>
<evidence type="ECO:0000313" key="5">
    <source>
        <dbReference type="Proteomes" id="UP001609219"/>
    </source>
</evidence>
<keyword evidence="3" id="KW-0378">Hydrolase</keyword>
<organism evidence="3 4">
    <name type="scientific">Antrihabitans spumae</name>
    <dbReference type="NCBI Taxonomy" id="3373370"/>
    <lineage>
        <taxon>Bacteria</taxon>
        <taxon>Bacillati</taxon>
        <taxon>Actinomycetota</taxon>
        <taxon>Actinomycetes</taxon>
        <taxon>Mycobacteriales</taxon>
        <taxon>Nocardiaceae</taxon>
        <taxon>Antrihabitans</taxon>
    </lineage>
</organism>
<dbReference type="EMBL" id="JBIMSN010000078">
    <property type="protein sequence ID" value="MFH5230402.1"/>
    <property type="molecule type" value="Genomic_DNA"/>
</dbReference>
<dbReference type="Proteomes" id="UP001609219">
    <property type="component" value="Unassembled WGS sequence"/>
</dbReference>
<dbReference type="Pfam" id="PF00561">
    <property type="entry name" value="Abhydrolase_1"/>
    <property type="match status" value="1"/>
</dbReference>
<evidence type="ECO:0000313" key="4">
    <source>
        <dbReference type="Proteomes" id="UP001609176"/>
    </source>
</evidence>
<sequence length="298" mass="33188">MDLAKSLGAERILRLPQGPVKIYERGSGPPIVFVHGLFVNAAAWRKVVPRLSEKYRCITADWPFGGHQEPMNPDADLTPTGIADTIADVLDHLGLQNVTLVGNDGGGMLSQLVVTRRPRRLARLVLTPCDTYENFPPPLFDYLCWMARTPGAGALTRRILRIPQARYVYARSRIGYGSLTVDPIDTELIDHYLFGITHSADVMRDSLKFLRAVNNRYTLDAAAQFSSVSVPVLIAWAPEDKIFPYSEAQRLAADFPTSQSEAIHGSRTWVAEDQPDRTALLIDEFVQRTIGTEQRSGR</sequence>
<accession>A0ABW7KRQ1</accession>
<dbReference type="Proteomes" id="UP001609176">
    <property type="component" value="Unassembled WGS sequence"/>
</dbReference>
<protein>
    <submittedName>
        <fullName evidence="3">Alpha/beta fold hydrolase</fullName>
    </submittedName>
</protein>
<gene>
    <name evidence="3" type="ORF">ACHIPV_22695</name>
    <name evidence="2" type="ORF">ACHIRB_17745</name>
</gene>
<dbReference type="InterPro" id="IPR000073">
    <property type="entry name" value="AB_hydrolase_1"/>
</dbReference>
<evidence type="ECO:0000313" key="3">
    <source>
        <dbReference type="EMBL" id="MFH5244660.1"/>
    </source>
</evidence>
<proteinExistence type="predicted"/>
<dbReference type="PANTHER" id="PTHR43194:SF2">
    <property type="entry name" value="PEROXISOMAL MEMBRANE PROTEIN LPX1"/>
    <property type="match status" value="1"/>
</dbReference>
<name>A0ABW7KRQ1_9NOCA</name>
<evidence type="ECO:0000313" key="2">
    <source>
        <dbReference type="EMBL" id="MFH5230402.1"/>
    </source>
</evidence>
<dbReference type="SUPFAM" id="SSF53474">
    <property type="entry name" value="alpha/beta-Hydrolases"/>
    <property type="match status" value="1"/>
</dbReference>
<dbReference type="GO" id="GO:0016787">
    <property type="term" value="F:hydrolase activity"/>
    <property type="evidence" value="ECO:0007669"/>
    <property type="project" value="UniProtKB-KW"/>
</dbReference>
<dbReference type="Gene3D" id="3.40.50.1820">
    <property type="entry name" value="alpha/beta hydrolase"/>
    <property type="match status" value="1"/>
</dbReference>
<keyword evidence="5" id="KW-1185">Reference proteome</keyword>
<dbReference type="InterPro" id="IPR029058">
    <property type="entry name" value="AB_hydrolase_fold"/>
</dbReference>
<reference evidence="4 5" key="1">
    <citation type="submission" date="2024-10" db="EMBL/GenBank/DDBJ databases">
        <authorList>
            <person name="Riesco R."/>
        </authorList>
    </citation>
    <scope>NUCLEOTIDE SEQUENCE [LARGE SCALE GENOMIC DNA]</scope>
    <source>
        <strain evidence="3 4">NCIMB 15448</strain>
        <strain evidence="2 5">NCIMB 15450</strain>
    </source>
</reference>
<dbReference type="EMBL" id="JBIMSP010000048">
    <property type="protein sequence ID" value="MFH5244660.1"/>
    <property type="molecule type" value="Genomic_DNA"/>
</dbReference>